<dbReference type="PANTHER" id="PTHR33353">
    <property type="entry name" value="PUTATIVE (AFU_ORTHOLOGUE AFUA_1G12560)-RELATED"/>
    <property type="match status" value="1"/>
</dbReference>
<keyword evidence="7" id="KW-0560">Oxidoreductase</keyword>
<feature type="region of interest" description="Disordered" evidence="16">
    <location>
        <begin position="166"/>
        <end position="354"/>
    </location>
</feature>
<accession>W7I6C0</accession>
<dbReference type="EMBL" id="KI966408">
    <property type="protein sequence ID" value="EWC47713.1"/>
    <property type="molecule type" value="Genomic_DNA"/>
</dbReference>
<feature type="compositionally biased region" description="Low complexity" evidence="16">
    <location>
        <begin position="166"/>
        <end position="288"/>
    </location>
</feature>
<organism evidence="18 19">
    <name type="scientific">Drechslerella stenobrocha 248</name>
    <dbReference type="NCBI Taxonomy" id="1043628"/>
    <lineage>
        <taxon>Eukaryota</taxon>
        <taxon>Fungi</taxon>
        <taxon>Dikarya</taxon>
        <taxon>Ascomycota</taxon>
        <taxon>Pezizomycotina</taxon>
        <taxon>Orbiliomycetes</taxon>
        <taxon>Orbiliales</taxon>
        <taxon>Orbiliaceae</taxon>
        <taxon>Drechslerella</taxon>
    </lineage>
</organism>
<evidence type="ECO:0000256" key="13">
    <source>
        <dbReference type="ARBA" id="ARBA00044502"/>
    </source>
</evidence>
<dbReference type="OrthoDB" id="4849160at2759"/>
<name>W7I6C0_9PEZI</name>
<feature type="compositionally biased region" description="Polar residues" evidence="16">
    <location>
        <begin position="332"/>
        <end position="352"/>
    </location>
</feature>
<keyword evidence="9" id="KW-0503">Monooxygenase</keyword>
<dbReference type="AlphaFoldDB" id="W7I6C0"/>
<dbReference type="Pfam" id="PF00734">
    <property type="entry name" value="CBM_1"/>
    <property type="match status" value="2"/>
</dbReference>
<feature type="domain" description="CBM1" evidence="17">
    <location>
        <begin position="363"/>
        <end position="399"/>
    </location>
</feature>
<comment type="catalytic activity">
    <reaction evidence="14">
        <text>[(1-&gt;4)-beta-D-glucosyl]n+m + reduced acceptor + O2 = 4-dehydro-beta-D-glucosyl-[(1-&gt;4)-beta-D-glucosyl]n-1 + [(1-&gt;4)-beta-D-glucosyl]m + acceptor + H2O.</text>
        <dbReference type="EC" id="1.14.99.56"/>
    </reaction>
</comment>
<comment type="similarity">
    <text evidence="13">Belongs to the polysaccharide monooxygenase AA9 family.</text>
</comment>
<gene>
    <name evidence="18" type="ORF">DRE_02913</name>
</gene>
<evidence type="ECO:0000256" key="5">
    <source>
        <dbReference type="ARBA" id="ARBA00022729"/>
    </source>
</evidence>
<dbReference type="InterPro" id="IPR005103">
    <property type="entry name" value="AA9_LPMO"/>
</dbReference>
<dbReference type="GO" id="GO:0046872">
    <property type="term" value="F:metal ion binding"/>
    <property type="evidence" value="ECO:0007669"/>
    <property type="project" value="UniProtKB-KW"/>
</dbReference>
<dbReference type="EC" id="1.14.99.56" evidence="15"/>
<dbReference type="HOGENOM" id="CLU_466929_0_0_1"/>
<dbReference type="InterPro" id="IPR000254">
    <property type="entry name" value="CBD"/>
</dbReference>
<evidence type="ECO:0000256" key="4">
    <source>
        <dbReference type="ARBA" id="ARBA00022723"/>
    </source>
</evidence>
<evidence type="ECO:0000256" key="6">
    <source>
        <dbReference type="ARBA" id="ARBA00023001"/>
    </source>
</evidence>
<evidence type="ECO:0000256" key="15">
    <source>
        <dbReference type="ARBA" id="ARBA00047174"/>
    </source>
</evidence>
<keyword evidence="12" id="KW-0624">Polysaccharide degradation</keyword>
<evidence type="ECO:0000256" key="3">
    <source>
        <dbReference type="ARBA" id="ARBA00022525"/>
    </source>
</evidence>
<evidence type="ECO:0000256" key="14">
    <source>
        <dbReference type="ARBA" id="ARBA00045077"/>
    </source>
</evidence>
<evidence type="ECO:0000256" key="16">
    <source>
        <dbReference type="SAM" id="MobiDB-lite"/>
    </source>
</evidence>
<feature type="compositionally biased region" description="Polar residues" evidence="16">
    <location>
        <begin position="290"/>
        <end position="325"/>
    </location>
</feature>
<dbReference type="GO" id="GO:0030245">
    <property type="term" value="P:cellulose catabolic process"/>
    <property type="evidence" value="ECO:0007669"/>
    <property type="project" value="UniProtKB-KW"/>
</dbReference>
<keyword evidence="6" id="KW-0136">Cellulose degradation</keyword>
<evidence type="ECO:0000259" key="17">
    <source>
        <dbReference type="PROSITE" id="PS51164"/>
    </source>
</evidence>
<comment type="cofactor">
    <cofactor evidence="1">
        <name>Cu(2+)</name>
        <dbReference type="ChEBI" id="CHEBI:29036"/>
    </cofactor>
</comment>
<reference evidence="18 19" key="1">
    <citation type="submission" date="2013-05" db="EMBL/GenBank/DDBJ databases">
        <title>Drechslerella stenobrocha genome reveals carnivorous origination and mechanical trapping mechanism of predatory fungi.</title>
        <authorList>
            <person name="Liu X."/>
            <person name="Zhang W."/>
            <person name="Liu K."/>
        </authorList>
    </citation>
    <scope>NUCLEOTIDE SEQUENCE [LARGE SCALE GENOMIC DNA]</scope>
    <source>
        <strain evidence="18 19">248</strain>
    </source>
</reference>
<dbReference type="Pfam" id="PF03443">
    <property type="entry name" value="AA9"/>
    <property type="match status" value="1"/>
</dbReference>
<dbReference type="PANTHER" id="PTHR33353:SF6">
    <property type="entry name" value="ENDOGLUCANASE IV"/>
    <property type="match status" value="1"/>
</dbReference>
<sequence>MTYLASCGGDCTDVNPNQLDFFKIAQKGLDGDGSWASKSVGDGGSYVVQIPPSIAAGGYLLRHEFVNLGEASVVNGAQFFPMCASLNVTGSGTLVPRSNTARFPGAYNALDLGVLVNIADLEEPSAYSFPGPDLLFGGEDAGANTTTAASATMSSTSTVSSLTLVQSTTEESSTTELALTESSSIEGLITETSSTTELATEASSSDKLTTEEPLTTALPTETSTTTEPAAELPSASQLTTETSPTSTGLTTELTTGVSPTTESATETSSTTTELGGTEAPSTTSTETAIAGSSTTDLITGASSTTELATDASSEISSPPENTTVVPSAPAITATTTEGSKLSTTQESSSGEFSSPAVTATAAATVGAYGQCGGINYSGPTVCTQGYYCAYDTAWYSQCLPGPDPNTAIVAPSSSSASDVSSTSLTATTSGDVAAAYSQCGGVNYSGPTVCIDGHKPLDISYFLWAHNFVYTYDFFHTYGISYTYHFFHTYGISYTYHFFYTRDFPNIYRFLHTYNFFYTYRFPFVYNLSHAYNFSYFSNYFSYVHHRTSRRLCPMRWDRLLRPNYLRQRVHLYLPGRLLQSMST</sequence>
<dbReference type="Proteomes" id="UP000024837">
    <property type="component" value="Unassembled WGS sequence"/>
</dbReference>
<evidence type="ECO:0000313" key="18">
    <source>
        <dbReference type="EMBL" id="EWC47713.1"/>
    </source>
</evidence>
<keyword evidence="4" id="KW-0479">Metal-binding</keyword>
<dbReference type="SUPFAM" id="SSF57180">
    <property type="entry name" value="Cellulose-binding domain"/>
    <property type="match status" value="2"/>
</dbReference>
<keyword evidence="19" id="KW-1185">Reference proteome</keyword>
<evidence type="ECO:0000256" key="12">
    <source>
        <dbReference type="ARBA" id="ARBA00023326"/>
    </source>
</evidence>
<evidence type="ECO:0000256" key="8">
    <source>
        <dbReference type="ARBA" id="ARBA00023008"/>
    </source>
</evidence>
<dbReference type="GO" id="GO:0005576">
    <property type="term" value="C:extracellular region"/>
    <property type="evidence" value="ECO:0007669"/>
    <property type="project" value="UniProtKB-SubCell"/>
</dbReference>
<evidence type="ECO:0000256" key="2">
    <source>
        <dbReference type="ARBA" id="ARBA00004613"/>
    </source>
</evidence>
<keyword evidence="8" id="KW-0186">Copper</keyword>
<dbReference type="PROSITE" id="PS51164">
    <property type="entry name" value="CBM1_2"/>
    <property type="match status" value="1"/>
</dbReference>
<evidence type="ECO:0000313" key="19">
    <source>
        <dbReference type="Proteomes" id="UP000024837"/>
    </source>
</evidence>
<dbReference type="SMART" id="SM00236">
    <property type="entry name" value="fCBD"/>
    <property type="match status" value="2"/>
</dbReference>
<evidence type="ECO:0000256" key="10">
    <source>
        <dbReference type="ARBA" id="ARBA00023157"/>
    </source>
</evidence>
<evidence type="ECO:0000256" key="9">
    <source>
        <dbReference type="ARBA" id="ARBA00023033"/>
    </source>
</evidence>
<dbReference type="InterPro" id="IPR035971">
    <property type="entry name" value="CBD_sf"/>
</dbReference>
<dbReference type="InterPro" id="IPR049892">
    <property type="entry name" value="AA9"/>
</dbReference>
<proteinExistence type="inferred from homology"/>
<protein>
    <recommendedName>
        <fullName evidence="15">lytic cellulose monooxygenase (C4-dehydrogenating)</fullName>
        <ecNumber evidence="15">1.14.99.56</ecNumber>
    </recommendedName>
</protein>
<dbReference type="GO" id="GO:0004497">
    <property type="term" value="F:monooxygenase activity"/>
    <property type="evidence" value="ECO:0007669"/>
    <property type="project" value="UniProtKB-KW"/>
</dbReference>
<keyword evidence="11" id="KW-0119">Carbohydrate metabolism</keyword>
<keyword evidence="3" id="KW-0964">Secreted</keyword>
<keyword evidence="5" id="KW-0732">Signal</keyword>
<evidence type="ECO:0000256" key="11">
    <source>
        <dbReference type="ARBA" id="ARBA00023277"/>
    </source>
</evidence>
<keyword evidence="10" id="KW-1015">Disulfide bond</keyword>
<dbReference type="GO" id="GO:0030248">
    <property type="term" value="F:cellulose binding"/>
    <property type="evidence" value="ECO:0007669"/>
    <property type="project" value="InterPro"/>
</dbReference>
<dbReference type="Gene3D" id="2.70.50.70">
    <property type="match status" value="1"/>
</dbReference>
<comment type="subcellular location">
    <subcellularLocation>
        <location evidence="2">Secreted</location>
    </subcellularLocation>
</comment>
<evidence type="ECO:0000256" key="1">
    <source>
        <dbReference type="ARBA" id="ARBA00001973"/>
    </source>
</evidence>
<evidence type="ECO:0000256" key="7">
    <source>
        <dbReference type="ARBA" id="ARBA00023002"/>
    </source>
</evidence>